<keyword evidence="7" id="KW-1185">Reference proteome</keyword>
<name>A0ABV5F1Y1_9FLAO</name>
<dbReference type="PANTHER" id="PTHR42832">
    <property type="entry name" value="AMINO ACID AMINOTRANSFERASE"/>
    <property type="match status" value="1"/>
</dbReference>
<dbReference type="Pfam" id="PF00155">
    <property type="entry name" value="Aminotran_1_2"/>
    <property type="match status" value="1"/>
</dbReference>
<gene>
    <name evidence="6" type="ORF">ACFFVB_10180</name>
</gene>
<dbReference type="InterPro" id="IPR015421">
    <property type="entry name" value="PyrdxlP-dep_Trfase_major"/>
</dbReference>
<proteinExistence type="inferred from homology"/>
<dbReference type="CDD" id="cd00609">
    <property type="entry name" value="AAT_like"/>
    <property type="match status" value="1"/>
</dbReference>
<evidence type="ECO:0000256" key="3">
    <source>
        <dbReference type="ARBA" id="ARBA00022679"/>
    </source>
</evidence>
<organism evidence="6 7">
    <name type="scientific">Formosa undariae</name>
    <dbReference type="NCBI Taxonomy" id="1325436"/>
    <lineage>
        <taxon>Bacteria</taxon>
        <taxon>Pseudomonadati</taxon>
        <taxon>Bacteroidota</taxon>
        <taxon>Flavobacteriia</taxon>
        <taxon>Flavobacteriales</taxon>
        <taxon>Flavobacteriaceae</taxon>
        <taxon>Formosa</taxon>
    </lineage>
</organism>
<dbReference type="InterPro" id="IPR015424">
    <property type="entry name" value="PyrdxlP-dep_Trfase"/>
</dbReference>
<evidence type="ECO:0000256" key="4">
    <source>
        <dbReference type="RuleBase" id="RU000481"/>
    </source>
</evidence>
<keyword evidence="3 4" id="KW-0808">Transferase</keyword>
<dbReference type="PROSITE" id="PS00105">
    <property type="entry name" value="AA_TRANSFER_CLASS_1"/>
    <property type="match status" value="1"/>
</dbReference>
<dbReference type="EC" id="2.6.1.-" evidence="4"/>
<dbReference type="InterPro" id="IPR015422">
    <property type="entry name" value="PyrdxlP-dep_Trfase_small"/>
</dbReference>
<accession>A0ABV5F1Y1</accession>
<dbReference type="RefSeq" id="WP_382382624.1">
    <property type="nucleotide sequence ID" value="NZ_JBHMEZ010000011.1"/>
</dbReference>
<keyword evidence="2 4" id="KW-0032">Aminotransferase</keyword>
<evidence type="ECO:0000313" key="7">
    <source>
        <dbReference type="Proteomes" id="UP001589605"/>
    </source>
</evidence>
<comment type="similarity">
    <text evidence="4">Belongs to the class-I pyridoxal-phosphate-dependent aminotransferase family.</text>
</comment>
<reference evidence="6 7" key="1">
    <citation type="submission" date="2024-09" db="EMBL/GenBank/DDBJ databases">
        <authorList>
            <person name="Sun Q."/>
            <person name="Mori K."/>
        </authorList>
    </citation>
    <scope>NUCLEOTIDE SEQUENCE [LARGE SCALE GENOMIC DNA]</scope>
    <source>
        <strain evidence="6 7">CECT 8286</strain>
    </source>
</reference>
<dbReference type="Gene3D" id="3.40.640.10">
    <property type="entry name" value="Type I PLP-dependent aspartate aminotransferase-like (Major domain)"/>
    <property type="match status" value="1"/>
</dbReference>
<dbReference type="InterPro" id="IPR004838">
    <property type="entry name" value="NHTrfase_class1_PyrdxlP-BS"/>
</dbReference>
<feature type="domain" description="Aminotransferase class I/classII large" evidence="5">
    <location>
        <begin position="32"/>
        <end position="380"/>
    </location>
</feature>
<evidence type="ECO:0000256" key="1">
    <source>
        <dbReference type="ARBA" id="ARBA00001933"/>
    </source>
</evidence>
<dbReference type="EMBL" id="JBHMEZ010000011">
    <property type="protein sequence ID" value="MFB9053443.1"/>
    <property type="molecule type" value="Genomic_DNA"/>
</dbReference>
<dbReference type="Proteomes" id="UP001589605">
    <property type="component" value="Unassembled WGS sequence"/>
</dbReference>
<dbReference type="InterPro" id="IPR004839">
    <property type="entry name" value="Aminotransferase_I/II_large"/>
</dbReference>
<protein>
    <recommendedName>
        <fullName evidence="4">Aminotransferase</fullName>
        <ecNumber evidence="4">2.6.1.-</ecNumber>
    </recommendedName>
</protein>
<dbReference type="Gene3D" id="3.90.1150.10">
    <property type="entry name" value="Aspartate Aminotransferase, domain 1"/>
    <property type="match status" value="1"/>
</dbReference>
<evidence type="ECO:0000259" key="5">
    <source>
        <dbReference type="Pfam" id="PF00155"/>
    </source>
</evidence>
<evidence type="ECO:0000313" key="6">
    <source>
        <dbReference type="EMBL" id="MFB9053443.1"/>
    </source>
</evidence>
<comment type="caution">
    <text evidence="6">The sequence shown here is derived from an EMBL/GenBank/DDBJ whole genome shotgun (WGS) entry which is preliminary data.</text>
</comment>
<comment type="cofactor">
    <cofactor evidence="1 4">
        <name>pyridoxal 5'-phosphate</name>
        <dbReference type="ChEBI" id="CHEBI:597326"/>
    </cofactor>
</comment>
<dbReference type="SUPFAM" id="SSF53383">
    <property type="entry name" value="PLP-dependent transferases"/>
    <property type="match status" value="1"/>
</dbReference>
<dbReference type="InterPro" id="IPR050881">
    <property type="entry name" value="LL-DAP_aminotransferase"/>
</dbReference>
<evidence type="ECO:0000256" key="2">
    <source>
        <dbReference type="ARBA" id="ARBA00022576"/>
    </source>
</evidence>
<dbReference type="PANTHER" id="PTHR42832:SF3">
    <property type="entry name" value="L-GLUTAMINE--4-(METHYLSULFANYL)-2-OXOBUTANOATE AMINOTRANSFERASE"/>
    <property type="match status" value="1"/>
</dbReference>
<sequence>MITVANRLQTVEEYYFSKKLREVNALKASGKPIINLGIGSPDLMPPQRVIDAITESFKHPNVHQYQSYQGLPELREAMGGFYKAQFGVDVDPASEILPLMGSKEGILHISMAFLNPGDDVLIPNPGYPTYASVTKLVEAKAVTYDLDETNGWLPDLDALEQTDLSKVKLMWVNYPHMPTGANATESLYEDLVAFAKRNHILIVNDNPYSFVLNNNPRSILSVPGAKDVCVELNSLSKTFNMAGWRVGMVLGNAEHLGAILKVKSNMDSGMFYGIQKGAIEALKSTDEWFKNLNVAYEKRRKLVWELADLLGCTYDESTSGLFVWSKLPEGVDAESFIDKILYDNSIFITPGIIFGSQGKGYIRFSLCASEDQLKEAISRIRIQN</sequence>
<dbReference type="GO" id="GO:0008483">
    <property type="term" value="F:transaminase activity"/>
    <property type="evidence" value="ECO:0007669"/>
    <property type="project" value="UniProtKB-KW"/>
</dbReference>